<protein>
    <recommendedName>
        <fullName evidence="4">tRNA-specific adenosine-34 deaminase subunit Tad3</fullName>
    </recommendedName>
</protein>
<reference evidence="2" key="1">
    <citation type="journal article" date="2019" name="Beilstein J. Org. Chem.">
        <title>Nanangenines: drimane sesquiterpenoids as the dominant metabolite cohort of a novel Australian fungus, Aspergillus nanangensis.</title>
        <authorList>
            <person name="Lacey H.J."/>
            <person name="Gilchrist C.L.M."/>
            <person name="Crombie A."/>
            <person name="Kalaitzis J.A."/>
            <person name="Vuong D."/>
            <person name="Rutledge P.J."/>
            <person name="Turner P."/>
            <person name="Pitt J.I."/>
            <person name="Lacey E."/>
            <person name="Chooi Y.H."/>
            <person name="Piggott A.M."/>
        </authorList>
    </citation>
    <scope>NUCLEOTIDE SEQUENCE</scope>
    <source>
        <strain evidence="2">MST-FP2251</strain>
    </source>
</reference>
<evidence type="ECO:0000313" key="2">
    <source>
        <dbReference type="EMBL" id="KAF9893564.1"/>
    </source>
</evidence>
<proteinExistence type="predicted"/>
<evidence type="ECO:0000256" key="1">
    <source>
        <dbReference type="SAM" id="MobiDB-lite"/>
    </source>
</evidence>
<dbReference type="InterPro" id="IPR016193">
    <property type="entry name" value="Cytidine_deaminase-like"/>
</dbReference>
<accession>A0AAD4GX83</accession>
<dbReference type="GO" id="GO:0003824">
    <property type="term" value="F:catalytic activity"/>
    <property type="evidence" value="ECO:0007669"/>
    <property type="project" value="InterPro"/>
</dbReference>
<evidence type="ECO:0000313" key="3">
    <source>
        <dbReference type="Proteomes" id="UP001194746"/>
    </source>
</evidence>
<dbReference type="Proteomes" id="UP001194746">
    <property type="component" value="Unassembled WGS sequence"/>
</dbReference>
<gene>
    <name evidence="2" type="ORF">FE257_010876</name>
</gene>
<dbReference type="SUPFAM" id="SSF53927">
    <property type="entry name" value="Cytidine deaminase-like"/>
    <property type="match status" value="1"/>
</dbReference>
<organism evidence="2 3">
    <name type="scientific">Aspergillus nanangensis</name>
    <dbReference type="NCBI Taxonomy" id="2582783"/>
    <lineage>
        <taxon>Eukaryota</taxon>
        <taxon>Fungi</taxon>
        <taxon>Dikarya</taxon>
        <taxon>Ascomycota</taxon>
        <taxon>Pezizomycotina</taxon>
        <taxon>Eurotiomycetes</taxon>
        <taxon>Eurotiomycetidae</taxon>
        <taxon>Eurotiales</taxon>
        <taxon>Aspergillaceae</taxon>
        <taxon>Aspergillus</taxon>
        <taxon>Aspergillus subgen. Circumdati</taxon>
    </lineage>
</organism>
<name>A0AAD4GX83_ASPNN</name>
<sequence>MDLEGVLQDIRPVAGHVIPIKTVQEARPAEEFGPALDSKFPRDPSQPLSHLRRFAKYPQLSDSIRTAFAQGEPSPHTIFVLISPPLPEKQAIQELLAPFAPAPQPPSQSSTDHTDASTPVPQSAPTPQIHIHTTIIPIQPPLNPSQAEKWTKNLWPVVYNPAAPRATIAPPPQILNRVHESIKPKTGRYLALARKVAAEAEQSGLGRGVGAVVVDPELEDQIVDMYGDGDEFDTHWTDAIVAVAGDARYSRREAGAMSEAEIQLGPGPNPNAKVYNSDMEGGPELHALMRAAELIACKRRGEVPSAEMMVRPLEGHFLAQSETKKVSEEKDEGESTVSAPPEKYQRTDEGGRAVPVSKQDEPVPRIRSRSQGGYLCTDLDVYLTHEPCVCCSMGMLLSRFRAVVFPRQGRMVTGGLASTPVAGPVADGEDEGVELEGQPERMYYGLHWRKELNWRALGFEFIEDEPVEPAAYDEVDYHA</sequence>
<dbReference type="EMBL" id="VCAU01000007">
    <property type="protein sequence ID" value="KAF9893564.1"/>
    <property type="molecule type" value="Genomic_DNA"/>
</dbReference>
<feature type="region of interest" description="Disordered" evidence="1">
    <location>
        <begin position="320"/>
        <end position="365"/>
    </location>
</feature>
<comment type="caution">
    <text evidence="2">The sequence shown here is derived from an EMBL/GenBank/DDBJ whole genome shotgun (WGS) entry which is preliminary data.</text>
</comment>
<dbReference type="AlphaFoldDB" id="A0AAD4GX83"/>
<evidence type="ECO:0008006" key="4">
    <source>
        <dbReference type="Google" id="ProtNLM"/>
    </source>
</evidence>
<keyword evidence="3" id="KW-1185">Reference proteome</keyword>
<dbReference type="GO" id="GO:0006139">
    <property type="term" value="P:nucleobase-containing compound metabolic process"/>
    <property type="evidence" value="ECO:0007669"/>
    <property type="project" value="UniProtKB-ARBA"/>
</dbReference>
<feature type="region of interest" description="Disordered" evidence="1">
    <location>
        <begin position="99"/>
        <end position="126"/>
    </location>
</feature>
<dbReference type="Gene3D" id="3.40.140.10">
    <property type="entry name" value="Cytidine Deaminase, domain 2"/>
    <property type="match status" value="1"/>
</dbReference>
<reference evidence="2" key="2">
    <citation type="submission" date="2020-02" db="EMBL/GenBank/DDBJ databases">
        <authorList>
            <person name="Gilchrist C.L.M."/>
            <person name="Chooi Y.-H."/>
        </authorList>
    </citation>
    <scope>NUCLEOTIDE SEQUENCE</scope>
    <source>
        <strain evidence="2">MST-FP2251</strain>
    </source>
</reference>